<name>A0A830C8W5_9LAMI</name>
<dbReference type="AlphaFoldDB" id="A0A830C8W5"/>
<gene>
    <name evidence="1" type="ORF">PHJA_001311500</name>
</gene>
<accession>A0A830C8W5</accession>
<dbReference type="EMBL" id="BMAC01000251">
    <property type="protein sequence ID" value="GFP91675.1"/>
    <property type="molecule type" value="Genomic_DNA"/>
</dbReference>
<evidence type="ECO:0000313" key="1">
    <source>
        <dbReference type="EMBL" id="GFP91675.1"/>
    </source>
</evidence>
<protein>
    <submittedName>
        <fullName evidence="1">Uncharacterized protein</fullName>
    </submittedName>
</protein>
<evidence type="ECO:0000313" key="2">
    <source>
        <dbReference type="Proteomes" id="UP000653305"/>
    </source>
</evidence>
<reference evidence="1" key="1">
    <citation type="submission" date="2020-07" db="EMBL/GenBank/DDBJ databases">
        <title>Ethylene signaling mediates host invasion by parasitic plants.</title>
        <authorList>
            <person name="Yoshida S."/>
        </authorList>
    </citation>
    <scope>NUCLEOTIDE SEQUENCE</scope>
    <source>
        <strain evidence="1">Okayama</strain>
    </source>
</reference>
<organism evidence="1 2">
    <name type="scientific">Phtheirospermum japonicum</name>
    <dbReference type="NCBI Taxonomy" id="374723"/>
    <lineage>
        <taxon>Eukaryota</taxon>
        <taxon>Viridiplantae</taxon>
        <taxon>Streptophyta</taxon>
        <taxon>Embryophyta</taxon>
        <taxon>Tracheophyta</taxon>
        <taxon>Spermatophyta</taxon>
        <taxon>Magnoliopsida</taxon>
        <taxon>eudicotyledons</taxon>
        <taxon>Gunneridae</taxon>
        <taxon>Pentapetalae</taxon>
        <taxon>asterids</taxon>
        <taxon>lamiids</taxon>
        <taxon>Lamiales</taxon>
        <taxon>Orobanchaceae</taxon>
        <taxon>Orobanchaceae incertae sedis</taxon>
        <taxon>Phtheirospermum</taxon>
    </lineage>
</organism>
<dbReference type="Proteomes" id="UP000653305">
    <property type="component" value="Unassembled WGS sequence"/>
</dbReference>
<sequence>MSGYVGCGRDDEFVLRLLEISPSLEFVTIDTDSEYYERKPWVCATSDRCTKDLGPYCICMRQGTGARTRMEAKERAEHLKFRFPPTTLLTVM</sequence>
<dbReference type="OrthoDB" id="912585at2759"/>
<proteinExistence type="predicted"/>
<comment type="caution">
    <text evidence="1">The sequence shown here is derived from an EMBL/GenBank/DDBJ whole genome shotgun (WGS) entry which is preliminary data.</text>
</comment>
<keyword evidence="2" id="KW-1185">Reference proteome</keyword>